<evidence type="ECO:0000313" key="2">
    <source>
        <dbReference type="Proteomes" id="UP000008912"/>
    </source>
</evidence>
<accession>A0A7N5P1F9</accession>
<organism evidence="1 2">
    <name type="scientific">Ailuropoda melanoleuca</name>
    <name type="common">Giant panda</name>
    <dbReference type="NCBI Taxonomy" id="9646"/>
    <lineage>
        <taxon>Eukaryota</taxon>
        <taxon>Metazoa</taxon>
        <taxon>Chordata</taxon>
        <taxon>Craniata</taxon>
        <taxon>Vertebrata</taxon>
        <taxon>Euteleostomi</taxon>
        <taxon>Mammalia</taxon>
        <taxon>Eutheria</taxon>
        <taxon>Laurasiatheria</taxon>
        <taxon>Carnivora</taxon>
        <taxon>Caniformia</taxon>
        <taxon>Ursidae</taxon>
        <taxon>Ailuropoda</taxon>
    </lineage>
</organism>
<dbReference type="Proteomes" id="UP000008912">
    <property type="component" value="Unassembled WGS sequence"/>
</dbReference>
<protein>
    <recommendedName>
        <fullName evidence="3">Thioredoxin domain-containing protein</fullName>
    </recommendedName>
</protein>
<dbReference type="Gene3D" id="3.40.30.10">
    <property type="entry name" value="Glutaredoxin"/>
    <property type="match status" value="1"/>
</dbReference>
<dbReference type="InterPro" id="IPR036249">
    <property type="entry name" value="Thioredoxin-like_sf"/>
</dbReference>
<keyword evidence="2" id="KW-1185">Reference proteome</keyword>
<reference evidence="1 2" key="1">
    <citation type="journal article" date="2010" name="Nature">
        <title>The sequence and de novo assembly of the giant panda genome.</title>
        <authorList>
            <person name="Li R."/>
            <person name="Fan W."/>
            <person name="Tian G."/>
            <person name="Zhu H."/>
            <person name="He L."/>
            <person name="Cai J."/>
            <person name="Huang Q."/>
            <person name="Cai Q."/>
            <person name="Li B."/>
            <person name="Bai Y."/>
            <person name="Zhang Z."/>
            <person name="Zhang Y."/>
            <person name="Wang W."/>
            <person name="Li J."/>
            <person name="Wei F."/>
            <person name="Li H."/>
            <person name="Jian M."/>
            <person name="Li J."/>
            <person name="Zhang Z."/>
            <person name="Nielsen R."/>
            <person name="Li D."/>
            <person name="Gu W."/>
            <person name="Yang Z."/>
            <person name="Xuan Z."/>
            <person name="Ryder O.A."/>
            <person name="Leung F.C."/>
            <person name="Zhou Y."/>
            <person name="Cao J."/>
            <person name="Sun X."/>
            <person name="Fu Y."/>
            <person name="Fang X."/>
            <person name="Guo X."/>
            <person name="Wang B."/>
            <person name="Hou R."/>
            <person name="Shen F."/>
            <person name="Mu B."/>
            <person name="Ni P."/>
            <person name="Lin R."/>
            <person name="Qian W."/>
            <person name="Wang G."/>
            <person name="Yu C."/>
            <person name="Nie W."/>
            <person name="Wang J."/>
            <person name="Wu Z."/>
            <person name="Liang H."/>
            <person name="Min J."/>
            <person name="Wu Q."/>
            <person name="Cheng S."/>
            <person name="Ruan J."/>
            <person name="Wang M."/>
            <person name="Shi Z."/>
            <person name="Wen M."/>
            <person name="Liu B."/>
            <person name="Ren X."/>
            <person name="Zheng H."/>
            <person name="Dong D."/>
            <person name="Cook K."/>
            <person name="Shan G."/>
            <person name="Zhang H."/>
            <person name="Kosiol C."/>
            <person name="Xie X."/>
            <person name="Lu Z."/>
            <person name="Zheng H."/>
            <person name="Li Y."/>
            <person name="Steiner C.C."/>
            <person name="Lam T.T."/>
            <person name="Lin S."/>
            <person name="Zhang Q."/>
            <person name="Li G."/>
            <person name="Tian J."/>
            <person name="Gong T."/>
            <person name="Liu H."/>
            <person name="Zhang D."/>
            <person name="Fang L."/>
            <person name="Ye C."/>
            <person name="Zhang J."/>
            <person name="Hu W."/>
            <person name="Xu A."/>
            <person name="Ren Y."/>
            <person name="Zhang G."/>
            <person name="Bruford M.W."/>
            <person name="Li Q."/>
            <person name="Ma L."/>
            <person name="Guo Y."/>
            <person name="An N."/>
            <person name="Hu Y."/>
            <person name="Zheng Y."/>
            <person name="Shi Y."/>
            <person name="Li Z."/>
            <person name="Liu Q."/>
            <person name="Chen Y."/>
            <person name="Zhao J."/>
            <person name="Qu N."/>
            <person name="Zhao S."/>
            <person name="Tian F."/>
            <person name="Wang X."/>
            <person name="Wang H."/>
            <person name="Xu L."/>
            <person name="Liu X."/>
            <person name="Vinar T."/>
            <person name="Wang Y."/>
            <person name="Lam T.W."/>
            <person name="Yiu S.M."/>
            <person name="Liu S."/>
            <person name="Zhang H."/>
            <person name="Li D."/>
            <person name="Huang Y."/>
            <person name="Wang X."/>
            <person name="Yang G."/>
            <person name="Jiang Z."/>
            <person name="Wang J."/>
            <person name="Qin N."/>
            <person name="Li L."/>
            <person name="Li J."/>
            <person name="Bolund L."/>
            <person name="Kristiansen K."/>
            <person name="Wong G.K."/>
            <person name="Olson M."/>
            <person name="Zhang X."/>
            <person name="Li S."/>
            <person name="Yang H."/>
            <person name="Wang J."/>
            <person name="Wang J."/>
        </authorList>
    </citation>
    <scope>NUCLEOTIDE SEQUENCE [LARGE SCALE GENOMIC DNA]</scope>
</reference>
<dbReference type="AlphaFoldDB" id="A0A7N5P1F9"/>
<evidence type="ECO:0000313" key="1">
    <source>
        <dbReference type="Ensembl" id="ENSAMEP00000023144.1"/>
    </source>
</evidence>
<name>A0A7N5P1F9_AILME</name>
<reference evidence="1" key="3">
    <citation type="submission" date="2025-09" db="UniProtKB">
        <authorList>
            <consortium name="Ensembl"/>
        </authorList>
    </citation>
    <scope>IDENTIFICATION</scope>
</reference>
<dbReference type="SUPFAM" id="SSF52833">
    <property type="entry name" value="Thioredoxin-like"/>
    <property type="match status" value="1"/>
</dbReference>
<dbReference type="GeneTree" id="ENSGT00950000185153"/>
<reference evidence="1" key="2">
    <citation type="submission" date="2025-08" db="UniProtKB">
        <authorList>
            <consortium name="Ensembl"/>
        </authorList>
    </citation>
    <scope>IDENTIFICATION</scope>
</reference>
<evidence type="ECO:0008006" key="3">
    <source>
        <dbReference type="Google" id="ProtNLM"/>
    </source>
</evidence>
<proteinExistence type="predicted"/>
<dbReference type="Ensembl" id="ENSAMET00000041630.1">
    <property type="protein sequence ID" value="ENSAMEP00000023144.1"/>
    <property type="gene ID" value="ENSAMEG00000031393.1"/>
</dbReference>
<sequence>MRYGSNHLTLNSSARPLSGTGKAMGVVEVGEAQRELGGVLPFEEPLLLRAKSLLEVHVWAPWAAQCTQMNDMIVELAGECPQVLFVKLEAKAVPSSVCQRGACWGSGYC</sequence>
<dbReference type="InParanoid" id="A0A7N5P1F9"/>